<dbReference type="InterPro" id="IPR032675">
    <property type="entry name" value="LRR_dom_sf"/>
</dbReference>
<dbReference type="SUPFAM" id="SSF52047">
    <property type="entry name" value="RNI-like"/>
    <property type="match status" value="1"/>
</dbReference>
<dbReference type="AlphaFoldDB" id="A0A835IDT7"/>
<evidence type="ECO:0000313" key="2">
    <source>
        <dbReference type="EMBL" id="KAF9615756.1"/>
    </source>
</evidence>
<proteinExistence type="predicted"/>
<name>A0A835IDT7_9MAGN</name>
<feature type="transmembrane region" description="Helical" evidence="1">
    <location>
        <begin position="24"/>
        <end position="43"/>
    </location>
</feature>
<keyword evidence="3" id="KW-1185">Reference proteome</keyword>
<dbReference type="OrthoDB" id="908632at2759"/>
<protein>
    <submittedName>
        <fullName evidence="2">Uncharacterized protein</fullName>
    </submittedName>
</protein>
<evidence type="ECO:0000313" key="3">
    <source>
        <dbReference type="Proteomes" id="UP000631114"/>
    </source>
</evidence>
<gene>
    <name evidence="2" type="ORF">IFM89_026222</name>
</gene>
<organism evidence="2 3">
    <name type="scientific">Coptis chinensis</name>
    <dbReference type="NCBI Taxonomy" id="261450"/>
    <lineage>
        <taxon>Eukaryota</taxon>
        <taxon>Viridiplantae</taxon>
        <taxon>Streptophyta</taxon>
        <taxon>Embryophyta</taxon>
        <taxon>Tracheophyta</taxon>
        <taxon>Spermatophyta</taxon>
        <taxon>Magnoliopsida</taxon>
        <taxon>Ranunculales</taxon>
        <taxon>Ranunculaceae</taxon>
        <taxon>Coptidoideae</taxon>
        <taxon>Coptis</taxon>
    </lineage>
</organism>
<dbReference type="EMBL" id="JADFTS010000003">
    <property type="protein sequence ID" value="KAF9615756.1"/>
    <property type="molecule type" value="Genomic_DNA"/>
</dbReference>
<dbReference type="Gene3D" id="3.80.10.10">
    <property type="entry name" value="Ribonuclease Inhibitor"/>
    <property type="match status" value="1"/>
</dbReference>
<keyword evidence="1" id="KW-0472">Membrane</keyword>
<keyword evidence="1" id="KW-0812">Transmembrane</keyword>
<dbReference type="Proteomes" id="UP000631114">
    <property type="component" value="Unassembled WGS sequence"/>
</dbReference>
<comment type="caution">
    <text evidence="2">The sequence shown here is derived from an EMBL/GenBank/DDBJ whole genome shotgun (WGS) entry which is preliminary data.</text>
</comment>
<evidence type="ECO:0000256" key="1">
    <source>
        <dbReference type="SAM" id="Phobius"/>
    </source>
</evidence>
<reference evidence="2 3" key="1">
    <citation type="submission" date="2020-10" db="EMBL/GenBank/DDBJ databases">
        <title>The Coptis chinensis genome and diversification of protoberbering-type alkaloids.</title>
        <authorList>
            <person name="Wang B."/>
            <person name="Shu S."/>
            <person name="Song C."/>
            <person name="Liu Y."/>
        </authorList>
    </citation>
    <scope>NUCLEOTIDE SEQUENCE [LARGE SCALE GENOMIC DNA]</scope>
    <source>
        <strain evidence="2">HL-2020</strain>
        <tissue evidence="2">Leaf</tissue>
    </source>
</reference>
<keyword evidence="1" id="KW-1133">Transmembrane helix</keyword>
<sequence>MTALGNLASLENLLIDGMSSVKHIGMSFMGLALLAAVVLRLAFPKLKKLEFKSMERGKSGNSQFQCTPVPYLRELELFDCPVLRALPGLGRLGSLQHVVIDNLSSVVRVGFEILGIDDDDDDDDGFRKGNCGGESIQNEGIIFPNIRGLTALVELPTLGNLCISLWHLVKGLTLVLWGIAEKEKKHTREETCNFPEVD</sequence>
<accession>A0A835IDT7</accession>